<evidence type="ECO:0000313" key="4">
    <source>
        <dbReference type="Proteomes" id="UP001151081"/>
    </source>
</evidence>
<dbReference type="Proteomes" id="UP001151081">
    <property type="component" value="Unassembled WGS sequence"/>
</dbReference>
<organism evidence="3 4">
    <name type="scientific">Polyangium jinanense</name>
    <dbReference type="NCBI Taxonomy" id="2829994"/>
    <lineage>
        <taxon>Bacteria</taxon>
        <taxon>Pseudomonadati</taxon>
        <taxon>Myxococcota</taxon>
        <taxon>Polyangia</taxon>
        <taxon>Polyangiales</taxon>
        <taxon>Polyangiaceae</taxon>
        <taxon>Polyangium</taxon>
    </lineage>
</organism>
<proteinExistence type="predicted"/>
<feature type="compositionally biased region" description="Polar residues" evidence="1">
    <location>
        <begin position="178"/>
        <end position="189"/>
    </location>
</feature>
<accession>A0A9X3XCK3</accession>
<feature type="chain" id="PRO_5040814234" description="Lipoprotein" evidence="2">
    <location>
        <begin position="20"/>
        <end position="189"/>
    </location>
</feature>
<feature type="region of interest" description="Disordered" evidence="1">
    <location>
        <begin position="167"/>
        <end position="189"/>
    </location>
</feature>
<sequence length="189" mass="18369">MKLSIKTLSGCFLLSLVIAACSGAGSSGSGDGDGGSDPGSGGNGAGGSGNGGSSSGGGSGDFKCCLNDTNYRCPNKAAFDKCVGFDIDGCINACSPEDFGCIDNCFMQAENATNDPSSCMEDPSAQCGSGSSSGGGACVGEPTGQSCKDDTDCNTQNCTNGCCQGTDAGSPCKDDTDCSSQNCTGGTCQ</sequence>
<comment type="caution">
    <text evidence="3">The sequence shown here is derived from an EMBL/GenBank/DDBJ whole genome shotgun (WGS) entry which is preliminary data.</text>
</comment>
<reference evidence="3 4" key="1">
    <citation type="submission" date="2021-04" db="EMBL/GenBank/DDBJ databases">
        <title>Genome analysis of Polyangium sp.</title>
        <authorList>
            <person name="Li Y."/>
            <person name="Wang J."/>
        </authorList>
    </citation>
    <scope>NUCLEOTIDE SEQUENCE [LARGE SCALE GENOMIC DNA]</scope>
    <source>
        <strain evidence="3 4">SDU14</strain>
    </source>
</reference>
<evidence type="ECO:0008006" key="5">
    <source>
        <dbReference type="Google" id="ProtNLM"/>
    </source>
</evidence>
<dbReference type="EMBL" id="JAGTJJ010000036">
    <property type="protein sequence ID" value="MDC3986208.1"/>
    <property type="molecule type" value="Genomic_DNA"/>
</dbReference>
<evidence type="ECO:0000256" key="1">
    <source>
        <dbReference type="SAM" id="MobiDB-lite"/>
    </source>
</evidence>
<keyword evidence="2" id="KW-0732">Signal</keyword>
<dbReference type="RefSeq" id="WP_272425621.1">
    <property type="nucleotide sequence ID" value="NZ_JAGTJJ010000036.1"/>
</dbReference>
<dbReference type="AlphaFoldDB" id="A0A9X3XCK3"/>
<evidence type="ECO:0000256" key="2">
    <source>
        <dbReference type="SAM" id="SignalP"/>
    </source>
</evidence>
<keyword evidence="4" id="KW-1185">Reference proteome</keyword>
<protein>
    <recommendedName>
        <fullName evidence="5">Lipoprotein</fullName>
    </recommendedName>
</protein>
<name>A0A9X3XCK3_9BACT</name>
<evidence type="ECO:0000313" key="3">
    <source>
        <dbReference type="EMBL" id="MDC3986208.1"/>
    </source>
</evidence>
<feature type="region of interest" description="Disordered" evidence="1">
    <location>
        <begin position="30"/>
        <end position="55"/>
    </location>
</feature>
<gene>
    <name evidence="3" type="ORF">KEG57_37365</name>
</gene>
<feature type="signal peptide" evidence="2">
    <location>
        <begin position="1"/>
        <end position="19"/>
    </location>
</feature>
<dbReference type="PROSITE" id="PS51257">
    <property type="entry name" value="PROKAR_LIPOPROTEIN"/>
    <property type="match status" value="1"/>
</dbReference>